<dbReference type="PANTHER" id="PTHR13068">
    <property type="entry name" value="CGI-12 PROTEIN-RELATED"/>
    <property type="match status" value="1"/>
</dbReference>
<dbReference type="Gene3D" id="1.25.70.10">
    <property type="entry name" value="Transcription termination factor 3, mitochondrial"/>
    <property type="match status" value="1"/>
</dbReference>
<dbReference type="Pfam" id="PF02536">
    <property type="entry name" value="mTERF"/>
    <property type="match status" value="1"/>
</dbReference>
<dbReference type="FunFam" id="1.25.70.10:FF:000001">
    <property type="entry name" value="Mitochondrial transcription termination factor-like"/>
    <property type="match status" value="1"/>
</dbReference>
<keyword evidence="2" id="KW-0806">Transcription termination</keyword>
<keyword evidence="3" id="KW-0809">Transit peptide</keyword>
<sequence length="372" mass="41450">MLRFLQREVFRSLKSISISKASVTTTSDPSFTAYFLINSCGLSRDAAIAAASKLQFKTTKTPHSVLALLRSYGFSKPHITSLISRRPNLLLANPEKTIKPKLDFFLSVGFSDLPTLLSSSPNLLLWSLENRMIPNLNLLKTLLGTDADVTAAVKKSRCLLISDLRKVLLPRLEFLKQNEVSMPVILKLITMHPRCLLKSSNWFTGSITTIKAMGINPSSSIFAHALGVLDKLPKIVWERKLGTYSALGWSKEDIISAFAKHPYCMSVSDEKITANVEFIRGTLGWETVYLVKNPVVISLSLEKRIVPRCAVLGVLVSKKLLKLKGGVRARHLMMSQTRFMEAFVNKFQSEAPEVLDAIHGKVQFTGFLEIQD</sequence>
<dbReference type="InterPro" id="IPR003690">
    <property type="entry name" value="MTERF"/>
</dbReference>
<evidence type="ECO:0000313" key="5">
    <source>
        <dbReference type="Proteomes" id="UP001085076"/>
    </source>
</evidence>
<evidence type="ECO:0000256" key="2">
    <source>
        <dbReference type="ARBA" id="ARBA00022472"/>
    </source>
</evidence>
<evidence type="ECO:0000313" key="4">
    <source>
        <dbReference type="EMBL" id="KAJ0978066.1"/>
    </source>
</evidence>
<dbReference type="AlphaFoldDB" id="A0A9D5CQS0"/>
<dbReference type="OrthoDB" id="637682at2759"/>
<evidence type="ECO:0000256" key="3">
    <source>
        <dbReference type="ARBA" id="ARBA00022946"/>
    </source>
</evidence>
<reference evidence="4" key="1">
    <citation type="submission" date="2021-03" db="EMBL/GenBank/DDBJ databases">
        <authorList>
            <person name="Li Z."/>
            <person name="Yang C."/>
        </authorList>
    </citation>
    <scope>NUCLEOTIDE SEQUENCE</scope>
    <source>
        <strain evidence="4">Dzin_1.0</strain>
        <tissue evidence="4">Leaf</tissue>
    </source>
</reference>
<dbReference type="GO" id="GO:0003676">
    <property type="term" value="F:nucleic acid binding"/>
    <property type="evidence" value="ECO:0007669"/>
    <property type="project" value="InterPro"/>
</dbReference>
<dbReference type="Proteomes" id="UP001085076">
    <property type="component" value="Miscellaneous, Linkage group lg03"/>
</dbReference>
<name>A0A9D5CQS0_9LILI</name>
<reference evidence="4" key="2">
    <citation type="journal article" date="2022" name="Hortic Res">
        <title>The genome of Dioscorea zingiberensis sheds light on the biosynthesis, origin and evolution of the medicinally important diosgenin saponins.</title>
        <authorList>
            <person name="Li Y."/>
            <person name="Tan C."/>
            <person name="Li Z."/>
            <person name="Guo J."/>
            <person name="Li S."/>
            <person name="Chen X."/>
            <person name="Wang C."/>
            <person name="Dai X."/>
            <person name="Yang H."/>
            <person name="Song W."/>
            <person name="Hou L."/>
            <person name="Xu J."/>
            <person name="Tong Z."/>
            <person name="Xu A."/>
            <person name="Yuan X."/>
            <person name="Wang W."/>
            <person name="Yang Q."/>
            <person name="Chen L."/>
            <person name="Sun Z."/>
            <person name="Wang K."/>
            <person name="Pan B."/>
            <person name="Chen J."/>
            <person name="Bao Y."/>
            <person name="Liu F."/>
            <person name="Qi X."/>
            <person name="Gang D.R."/>
            <person name="Wen J."/>
            <person name="Li J."/>
        </authorList>
    </citation>
    <scope>NUCLEOTIDE SEQUENCE</scope>
    <source>
        <strain evidence="4">Dzin_1.0</strain>
    </source>
</reference>
<gene>
    <name evidence="4" type="ORF">J5N97_013540</name>
</gene>
<dbReference type="InterPro" id="IPR038538">
    <property type="entry name" value="MTERF_sf"/>
</dbReference>
<keyword evidence="2" id="KW-0804">Transcription</keyword>
<organism evidence="4 5">
    <name type="scientific">Dioscorea zingiberensis</name>
    <dbReference type="NCBI Taxonomy" id="325984"/>
    <lineage>
        <taxon>Eukaryota</taxon>
        <taxon>Viridiplantae</taxon>
        <taxon>Streptophyta</taxon>
        <taxon>Embryophyta</taxon>
        <taxon>Tracheophyta</taxon>
        <taxon>Spermatophyta</taxon>
        <taxon>Magnoliopsida</taxon>
        <taxon>Liliopsida</taxon>
        <taxon>Dioscoreales</taxon>
        <taxon>Dioscoreaceae</taxon>
        <taxon>Dioscorea</taxon>
    </lineage>
</organism>
<dbReference type="PANTHER" id="PTHR13068:SF236">
    <property type="entry name" value="OS02G0749800 PROTEIN"/>
    <property type="match status" value="1"/>
</dbReference>
<keyword evidence="5" id="KW-1185">Reference proteome</keyword>
<accession>A0A9D5CQS0</accession>
<evidence type="ECO:0000256" key="1">
    <source>
        <dbReference type="ARBA" id="ARBA00007692"/>
    </source>
</evidence>
<proteinExistence type="inferred from homology"/>
<comment type="caution">
    <text evidence="4">The sequence shown here is derived from an EMBL/GenBank/DDBJ whole genome shotgun (WGS) entry which is preliminary data.</text>
</comment>
<dbReference type="EMBL" id="JAGGNH010000003">
    <property type="protein sequence ID" value="KAJ0978066.1"/>
    <property type="molecule type" value="Genomic_DNA"/>
</dbReference>
<comment type="similarity">
    <text evidence="1">Belongs to the mTERF family.</text>
</comment>
<dbReference type="GO" id="GO:0006353">
    <property type="term" value="P:DNA-templated transcription termination"/>
    <property type="evidence" value="ECO:0007669"/>
    <property type="project" value="UniProtKB-KW"/>
</dbReference>
<protein>
    <submittedName>
        <fullName evidence="4">Uncharacterized protein</fullName>
    </submittedName>
</protein>
<dbReference type="SMART" id="SM00733">
    <property type="entry name" value="Mterf"/>
    <property type="match status" value="6"/>
</dbReference>
<keyword evidence="2" id="KW-0805">Transcription regulation</keyword>